<keyword evidence="1" id="KW-0812">Transmembrane</keyword>
<keyword evidence="1" id="KW-0472">Membrane</keyword>
<proteinExistence type="predicted"/>
<comment type="caution">
    <text evidence="2">The sequence shown here is derived from an EMBL/GenBank/DDBJ whole genome shotgun (WGS) entry which is preliminary data.</text>
</comment>
<evidence type="ECO:0000313" key="3">
    <source>
        <dbReference type="Proteomes" id="UP000275385"/>
    </source>
</evidence>
<keyword evidence="1" id="KW-1133">Transmembrane helix</keyword>
<dbReference type="EMBL" id="QVQW01000025">
    <property type="protein sequence ID" value="RKU44952.1"/>
    <property type="molecule type" value="Genomic_DNA"/>
</dbReference>
<keyword evidence="3" id="KW-1185">Reference proteome</keyword>
<name>A0A420YAQ1_9PEZI</name>
<dbReference type="Proteomes" id="UP000275385">
    <property type="component" value="Unassembled WGS sequence"/>
</dbReference>
<reference evidence="2 3" key="1">
    <citation type="submission" date="2018-08" db="EMBL/GenBank/DDBJ databases">
        <title>Draft genome of the lignicolous fungus Coniochaeta pulveracea.</title>
        <authorList>
            <person name="Borstlap C.J."/>
            <person name="De Witt R.N."/>
            <person name="Botha A."/>
            <person name="Volschenk H."/>
        </authorList>
    </citation>
    <scope>NUCLEOTIDE SEQUENCE [LARGE SCALE GENOMIC DNA]</scope>
    <source>
        <strain evidence="2 3">CAB683</strain>
    </source>
</reference>
<accession>A0A420YAQ1</accession>
<gene>
    <name evidence="2" type="ORF">DL546_006224</name>
</gene>
<feature type="transmembrane region" description="Helical" evidence="1">
    <location>
        <begin position="114"/>
        <end position="142"/>
    </location>
</feature>
<evidence type="ECO:0000256" key="1">
    <source>
        <dbReference type="SAM" id="Phobius"/>
    </source>
</evidence>
<organism evidence="2 3">
    <name type="scientific">Coniochaeta pulveracea</name>
    <dbReference type="NCBI Taxonomy" id="177199"/>
    <lineage>
        <taxon>Eukaryota</taxon>
        <taxon>Fungi</taxon>
        <taxon>Dikarya</taxon>
        <taxon>Ascomycota</taxon>
        <taxon>Pezizomycotina</taxon>
        <taxon>Sordariomycetes</taxon>
        <taxon>Sordariomycetidae</taxon>
        <taxon>Coniochaetales</taxon>
        <taxon>Coniochaetaceae</taxon>
        <taxon>Coniochaeta</taxon>
    </lineage>
</organism>
<protein>
    <submittedName>
        <fullName evidence="2">Uncharacterized protein</fullName>
    </submittedName>
</protein>
<evidence type="ECO:0000313" key="2">
    <source>
        <dbReference type="EMBL" id="RKU44952.1"/>
    </source>
</evidence>
<dbReference type="AlphaFoldDB" id="A0A420YAQ1"/>
<sequence length="164" mass="18183">MEKKPDNLEKRWAPKKRIRQDLIAAPVESGGVTVNIDLAYQVSLHRIHGVSQAAVCRDGEKKKAWQTYMSLSSDYSNQFAGVQEETTSHCCLAIGALASGFMLPDLLGRLVLKFLFLLASTVYYLGLEVLVTLMGSIALSFLTNPCRRRARGYSKASKETIVGW</sequence>